<dbReference type="InterPro" id="IPR014710">
    <property type="entry name" value="RmlC-like_jellyroll"/>
</dbReference>
<organism evidence="1 2">
    <name type="scientific">Protopolystoma xenopodis</name>
    <dbReference type="NCBI Taxonomy" id="117903"/>
    <lineage>
        <taxon>Eukaryota</taxon>
        <taxon>Metazoa</taxon>
        <taxon>Spiralia</taxon>
        <taxon>Lophotrochozoa</taxon>
        <taxon>Platyhelminthes</taxon>
        <taxon>Monogenea</taxon>
        <taxon>Polyopisthocotylea</taxon>
        <taxon>Polystomatidea</taxon>
        <taxon>Polystomatidae</taxon>
        <taxon>Protopolystoma</taxon>
    </lineage>
</organism>
<dbReference type="AlphaFoldDB" id="A0A448XNV3"/>
<dbReference type="GO" id="GO:0009298">
    <property type="term" value="P:GDP-mannose biosynthetic process"/>
    <property type="evidence" value="ECO:0007669"/>
    <property type="project" value="UniProtKB-UniPathway"/>
</dbReference>
<dbReference type="PANTHER" id="PTHR10309:SF0">
    <property type="entry name" value="MANNOSE-6-PHOSPHATE ISOMERASE"/>
    <property type="match status" value="1"/>
</dbReference>
<comment type="caution">
    <text evidence="1">The sequence shown here is derived from an EMBL/GenBank/DDBJ whole genome shotgun (WGS) entry which is preliminary data.</text>
</comment>
<dbReference type="GO" id="GO:0004476">
    <property type="term" value="F:mannose-6-phosphate isomerase activity"/>
    <property type="evidence" value="ECO:0007669"/>
    <property type="project" value="InterPro"/>
</dbReference>
<dbReference type="UniPathway" id="UPA00126">
    <property type="reaction ID" value="UER00423"/>
</dbReference>
<dbReference type="Gene3D" id="2.60.120.10">
    <property type="entry name" value="Jelly Rolls"/>
    <property type="match status" value="1"/>
</dbReference>
<evidence type="ECO:0000313" key="1">
    <source>
        <dbReference type="EMBL" id="VEL41280.1"/>
    </source>
</evidence>
<proteinExistence type="predicted"/>
<evidence type="ECO:0000313" key="2">
    <source>
        <dbReference type="Proteomes" id="UP000784294"/>
    </source>
</evidence>
<keyword evidence="2" id="KW-1185">Reference proteome</keyword>
<name>A0A448XNV3_9PLAT</name>
<protein>
    <submittedName>
        <fullName evidence="1">Uncharacterized protein</fullName>
    </submittedName>
</protein>
<gene>
    <name evidence="1" type="ORF">PXEA_LOCUS34720</name>
</gene>
<dbReference type="GO" id="GO:0005829">
    <property type="term" value="C:cytosol"/>
    <property type="evidence" value="ECO:0007669"/>
    <property type="project" value="TreeGrafter"/>
</dbReference>
<dbReference type="EMBL" id="CAAALY010268679">
    <property type="protein sequence ID" value="VEL41280.1"/>
    <property type="molecule type" value="Genomic_DNA"/>
</dbReference>
<dbReference type="PANTHER" id="PTHR10309">
    <property type="entry name" value="MANNOSE-6-PHOSPHATE ISOMERASE"/>
    <property type="match status" value="1"/>
</dbReference>
<reference evidence="1" key="1">
    <citation type="submission" date="2018-11" db="EMBL/GenBank/DDBJ databases">
        <authorList>
            <consortium name="Pathogen Informatics"/>
        </authorList>
    </citation>
    <scope>NUCLEOTIDE SEQUENCE</scope>
</reference>
<dbReference type="InterPro" id="IPR016305">
    <property type="entry name" value="Mannose-6-P_Isomerase"/>
</dbReference>
<dbReference type="InterPro" id="IPR011051">
    <property type="entry name" value="RmlC_Cupin_sf"/>
</dbReference>
<dbReference type="SUPFAM" id="SSF51182">
    <property type="entry name" value="RmlC-like cupins"/>
    <property type="match status" value="1"/>
</dbReference>
<accession>A0A448XNV3</accession>
<dbReference type="Proteomes" id="UP000784294">
    <property type="component" value="Unassembled WGS sequence"/>
</dbReference>
<dbReference type="OrthoDB" id="6605218at2759"/>
<sequence>MTLVSAFIIANVPHAYLLGDCIECMACSDNVIRAGLTTKFKDVNCLLAMLDYTPRAPNNLLFPGFSIKPNLTGVVNEADVTWTRFAPDIEDFAIDKLSLNLVNFIHYST</sequence>
<dbReference type="PRINTS" id="PR00714">
    <property type="entry name" value="MAN6PISMRASE"/>
</dbReference>